<gene>
    <name evidence="1" type="ORF">Asd1617_02886</name>
</gene>
<sequence length="31" mass="3446">MRILPDAAHPAIGAKCRMRLWFYNGIGDASN</sequence>
<dbReference type="AlphaFoldDB" id="A0A0A6ZUA1"/>
<accession>A0A0A6ZUA1</accession>
<dbReference type="KEGG" id="sdz:Asd1617_02886"/>
<reference evidence="1 2" key="1">
    <citation type="submission" date="2013-09" db="EMBL/GenBank/DDBJ databases">
        <title>Comparative genomics of Sd1617 to representative strains in evaluating its pathogenesis.</title>
        <authorList>
            <person name="Aksomboon Vongsawan A."/>
            <person name="Kapatral V."/>
            <person name="Vaisvil B."/>
            <person name="Serichantalergs O."/>
            <person name="Hale T.L."/>
            <person name="Mason C.J."/>
        </authorList>
    </citation>
    <scope>NUCLEOTIDE SEQUENCE [LARGE SCALE GENOMIC DNA]</scope>
    <source>
        <strain evidence="1 2">1617</strain>
    </source>
</reference>
<evidence type="ECO:0000313" key="1">
    <source>
        <dbReference type="EMBL" id="AHA65713.1"/>
    </source>
</evidence>
<protein>
    <submittedName>
        <fullName evidence="1">Uncharacterized protein</fullName>
    </submittedName>
</protein>
<dbReference type="EMBL" id="CP006736">
    <property type="protein sequence ID" value="AHA65713.1"/>
    <property type="molecule type" value="Genomic_DNA"/>
</dbReference>
<organism evidence="1 2">
    <name type="scientific">Shigella dysenteriae 1617</name>
    <dbReference type="NCBI Taxonomy" id="754093"/>
    <lineage>
        <taxon>Bacteria</taxon>
        <taxon>Pseudomonadati</taxon>
        <taxon>Pseudomonadota</taxon>
        <taxon>Gammaproteobacteria</taxon>
        <taxon>Enterobacterales</taxon>
        <taxon>Enterobacteriaceae</taxon>
        <taxon>Shigella</taxon>
    </lineage>
</organism>
<evidence type="ECO:0000313" key="2">
    <source>
        <dbReference type="Proteomes" id="UP000031647"/>
    </source>
</evidence>
<dbReference type="HOGENOM" id="CLU_3398459_0_0_6"/>
<dbReference type="Proteomes" id="UP000031647">
    <property type="component" value="Chromosome"/>
</dbReference>
<name>A0A0A6ZUA1_SHIDY</name>
<proteinExistence type="predicted"/>